<dbReference type="InterPro" id="IPR002156">
    <property type="entry name" value="RNaseH_domain"/>
</dbReference>
<dbReference type="Proteomes" id="UP000694240">
    <property type="component" value="Chromosome 8"/>
</dbReference>
<dbReference type="InterPro" id="IPR005162">
    <property type="entry name" value="Retrotrans_gag_dom"/>
</dbReference>
<dbReference type="CDD" id="cd09279">
    <property type="entry name" value="RNase_HI_like"/>
    <property type="match status" value="1"/>
</dbReference>
<keyword evidence="7" id="KW-1185">Reference proteome</keyword>
<dbReference type="CDD" id="cd09274">
    <property type="entry name" value="RNase_HI_RT_Ty3"/>
    <property type="match status" value="1"/>
</dbReference>
<dbReference type="GO" id="GO:0003676">
    <property type="term" value="F:nucleic acid binding"/>
    <property type="evidence" value="ECO:0007669"/>
    <property type="project" value="InterPro"/>
</dbReference>
<comment type="caution">
    <text evidence="6">The sequence shown here is derived from an EMBL/GenBank/DDBJ whole genome shotgun (WGS) entry which is preliminary data.</text>
</comment>
<gene>
    <name evidence="6" type="ORF">ISN45_Aa03g030140</name>
</gene>
<evidence type="ECO:0000259" key="5">
    <source>
        <dbReference type="PROSITE" id="PS50994"/>
    </source>
</evidence>
<dbReference type="PROSITE" id="PS50879">
    <property type="entry name" value="RNASE_H_1"/>
    <property type="match status" value="1"/>
</dbReference>
<dbReference type="Pfam" id="PF17919">
    <property type="entry name" value="RT_RNaseH_2"/>
    <property type="match status" value="1"/>
</dbReference>
<name>A0A8T2AW45_9BRAS</name>
<dbReference type="Pfam" id="PF00665">
    <property type="entry name" value="rve"/>
    <property type="match status" value="1"/>
</dbReference>
<evidence type="ECO:0000259" key="3">
    <source>
        <dbReference type="PROSITE" id="PS50878"/>
    </source>
</evidence>
<feature type="region of interest" description="Disordered" evidence="2">
    <location>
        <begin position="81"/>
        <end position="163"/>
    </location>
</feature>
<feature type="compositionally biased region" description="Polar residues" evidence="2">
    <location>
        <begin position="122"/>
        <end position="132"/>
    </location>
</feature>
<evidence type="ECO:0000259" key="4">
    <source>
        <dbReference type="PROSITE" id="PS50879"/>
    </source>
</evidence>
<feature type="compositionally biased region" description="Polar residues" evidence="2">
    <location>
        <begin position="427"/>
        <end position="441"/>
    </location>
</feature>
<dbReference type="EMBL" id="JAEFBK010000008">
    <property type="protein sequence ID" value="KAG7578850.1"/>
    <property type="molecule type" value="Genomic_DNA"/>
</dbReference>
<dbReference type="InterPro" id="IPR041577">
    <property type="entry name" value="RT_RNaseH_2"/>
</dbReference>
<dbReference type="InterPro" id="IPR001584">
    <property type="entry name" value="Integrase_cat-core"/>
</dbReference>
<dbReference type="CDD" id="cd01647">
    <property type="entry name" value="RT_LTR"/>
    <property type="match status" value="2"/>
</dbReference>
<dbReference type="GO" id="GO:0015074">
    <property type="term" value="P:DNA integration"/>
    <property type="evidence" value="ECO:0007669"/>
    <property type="project" value="InterPro"/>
</dbReference>
<dbReference type="Pfam" id="PF00078">
    <property type="entry name" value="RVT_1"/>
    <property type="match status" value="2"/>
</dbReference>
<dbReference type="Pfam" id="PF03732">
    <property type="entry name" value="Retrotrans_gag"/>
    <property type="match status" value="1"/>
</dbReference>
<dbReference type="PANTHER" id="PTHR37984:SF5">
    <property type="entry name" value="PROTEIN NYNRIN-LIKE"/>
    <property type="match status" value="1"/>
</dbReference>
<dbReference type="PROSITE" id="PS50878">
    <property type="entry name" value="RT_POL"/>
    <property type="match status" value="1"/>
</dbReference>
<sequence>MSDVTDSASVLDEIKKMLKDLSEKTDQQQLATTTLSEKFSAFEEQSTSQIAVLTASCSEIRSAHNAYADRVDTILAGTLRTSGPRGHLDFHNPNTSEVQDPSSALPTSLPLGSRSEPGGGSSFPQAPQNPASDSFAPVRTPFPVHPESTPRHPQTGFNLPRLPVSPEIQNLQNQIREMNSKVHQATSSAPEVDRVIEETRRTPFTPRIAALRIQDQRKVKLPGYSGKGDPKEFLTSFQVTAGRVHLEPNEVDAGLCKLFAENLSGPALTWFTQLEEGSIDSFKQLSTAFIMQYGYFIKSDVIDAQLWNLSQGAGEPLRTYITSFKEIMVQIPNLSDSAAIAALKNGLWHESRFREELTVNRPATIQDALHRATNWINAEEERAALAKKFKAAPKPAQLPPQKKPVQAEARKPGAGTFSVDREEPKNSPKNSPAKQSFSPKNKNGAFPSNKWIRDPNAYCEIHKVNGHATKDCKALGRLLAAKFASGEISEIDVSELESAHPSEQTVEPEVSSPPNKKSKRIQSPDIPKGPKKQIQVIMGGSKLFRDSISAIKQHERRANSPVLKKARVIEEQLPEVTFSESETSQLDKPHDDALVITLDIAHCEVSRVLIDTGSSVDLIFLDTLTRMGISKQSIKGPPSPLVSFTSETSMSVGTIVLPVSAEGIVKMVEFTVFDRPAAYNVILGTPWLYEMKAVPSTYHQCLKFPTTSGLEVPANPVKKISSDLVEAVVINEEYPDQTVNIGSGLSETLRAELVKFLKRNQKTFAWKIEDMTGIDTKVISHELNIDPIFKPVKQKRRKLGPDRAEAVNTEVQRLLDAGLIREVKYPDWLANPVVVKKKNGKWRVCVDFTDLNKACPKDSFPLPHIDRLVESTTGHEMMSFMDAFSGYNQILMNPEDQEKTAFITDRGTYCYIVMPFGLKNAGATYQRLVNMMFKDLLGKTMEVYIDDMLVISHELNIDPIFKPVKQKRRKLGPDRAEAVNTEVQRLLDAGLIREVKYPDWLANPVVVKKKNGKWRVCVDFTDLNKACPKDSFPLPHIDRLVESTTGHEMMSFMDAFSGYNQILMNPEDQEKTAFITDRGTYCYIVMPFGLKNAGATYQRLVNMMFKDLLGKTMEVYIDDMLVKSVSSTSHIEHLEQCFAILNEFGMKLNPTKCTFAVPSGEFLGYIVTERGIEANPRQLNAFLAMSSPRNVREVQRLTGRVAALNRFISRSTDRCLPFYDLLRKANKNFIWDENCEKAFKDLKDYLSKPPVLAKPEFGEELFLYVSVSDSAVSGVLVRLDRNDERPIFYVSKSFSGAESRYPMMEKLALAVITSARKLRPYFQSHTVIILTTQPLRAILHSPSQSGRLVKWAIELSEYDIQFRTRTSLKSQVLADFLIELPLVSMEDKENEGPWILHVDGASSKQGSGIGIRLQSPYGEVIEQSFRLAFNASNNEAEYESLLAGLRLAIGIGITKLRTFCDSQLVANQFSGDYEAKDSRMEAYLAQVQHLSKKFQSFELTRIPRGENSAADALAALASSSEVTVSRMIPVEVIEHPSITGSSPSVGEMNFVTTRSMRRRNEEAEQVPEVESPVEAPPNPEPPQQLLQLPDWGADWRTPIREYILNGTLPTDKWEARSLKAKSARFCISNDILYRRSISGPDMICIFGQQVRTVIKEIHEGVCGNHSGGRSLAFKVKRYGYFWPTLIADCEEYARKCEQCQKHAPSIHQPTELLSSVSSHYPFMKWSMDIIGPLHVSTRGVKFVLVLTDYFSKWVEAAAYVNITQVQVRKFIWQDIICRHGLPFEIVTDNGPQFISGQFESFCEEWHIRLSRSTPRYPQGNGQAEAMNKTVLSILKKKLKSHKGAWFNELQSVLWAIRTTPRRATGETPFSLVYGMEAVIPAEIFVPSPRRTNNPRNEAANSELMVDVIDTIEERRDRALVRMQNYQSAAARYYNSNVRNRHFDVGTLVLRKVQQNTTEDGAGKLGINWEGPYRITHVVRNGVYRLENMEGKAVRRAWNSIHLKRYFI</sequence>
<feature type="domain" description="Integrase catalytic" evidence="5">
    <location>
        <begin position="1717"/>
        <end position="1876"/>
    </location>
</feature>
<evidence type="ECO:0000256" key="2">
    <source>
        <dbReference type="SAM" id="MobiDB-lite"/>
    </source>
</evidence>
<dbReference type="InterPro" id="IPR050951">
    <property type="entry name" value="Retrovirus_Pol_polyprotein"/>
</dbReference>
<dbReference type="FunFam" id="3.30.420.10:FF:000032">
    <property type="entry name" value="Retrovirus-related Pol polyprotein from transposon 297-like Protein"/>
    <property type="match status" value="1"/>
</dbReference>
<dbReference type="CDD" id="cd00303">
    <property type="entry name" value="retropepsin_like"/>
    <property type="match status" value="1"/>
</dbReference>
<organism evidence="6 7">
    <name type="scientific">Arabidopsis thaliana x Arabidopsis arenosa</name>
    <dbReference type="NCBI Taxonomy" id="1240361"/>
    <lineage>
        <taxon>Eukaryota</taxon>
        <taxon>Viridiplantae</taxon>
        <taxon>Streptophyta</taxon>
        <taxon>Embryophyta</taxon>
        <taxon>Tracheophyta</taxon>
        <taxon>Spermatophyta</taxon>
        <taxon>Magnoliopsida</taxon>
        <taxon>eudicotyledons</taxon>
        <taxon>Gunneridae</taxon>
        <taxon>Pentapetalae</taxon>
        <taxon>rosids</taxon>
        <taxon>malvids</taxon>
        <taxon>Brassicales</taxon>
        <taxon>Brassicaceae</taxon>
        <taxon>Camelineae</taxon>
        <taxon>Arabidopsis</taxon>
    </lineage>
</organism>
<feature type="domain" description="Reverse transcriptase" evidence="3">
    <location>
        <begin position="988"/>
        <end position="1167"/>
    </location>
</feature>
<feature type="region of interest" description="Disordered" evidence="2">
    <location>
        <begin position="495"/>
        <end position="532"/>
    </location>
</feature>
<dbReference type="PROSITE" id="PS50994">
    <property type="entry name" value="INTEGRASE"/>
    <property type="match status" value="1"/>
</dbReference>
<feature type="compositionally biased region" description="Polar residues" evidence="2">
    <location>
        <begin position="92"/>
        <end position="106"/>
    </location>
</feature>
<proteinExistence type="predicted"/>
<feature type="domain" description="RNase H type-1" evidence="4">
    <location>
        <begin position="1390"/>
        <end position="1519"/>
    </location>
</feature>
<evidence type="ECO:0000256" key="1">
    <source>
        <dbReference type="ARBA" id="ARBA00023268"/>
    </source>
</evidence>
<protein>
    <submittedName>
        <fullName evidence="6">Integrase catalytic core</fullName>
    </submittedName>
</protein>
<dbReference type="InterPro" id="IPR000477">
    <property type="entry name" value="RT_dom"/>
</dbReference>
<evidence type="ECO:0000313" key="7">
    <source>
        <dbReference type="Proteomes" id="UP000694240"/>
    </source>
</evidence>
<reference evidence="6 7" key="1">
    <citation type="submission" date="2020-12" db="EMBL/GenBank/DDBJ databases">
        <title>Concerted genomic and epigenomic changes stabilize Arabidopsis allopolyploids.</title>
        <authorList>
            <person name="Chen Z."/>
        </authorList>
    </citation>
    <scope>NUCLEOTIDE SEQUENCE [LARGE SCALE GENOMIC DNA]</scope>
    <source>
        <strain evidence="6">Allo738</strain>
        <tissue evidence="6">Leaf</tissue>
    </source>
</reference>
<feature type="region of interest" description="Disordered" evidence="2">
    <location>
        <begin position="1557"/>
        <end position="1581"/>
    </location>
</feature>
<feature type="region of interest" description="Disordered" evidence="2">
    <location>
        <begin position="389"/>
        <end position="451"/>
    </location>
</feature>
<dbReference type="PANTHER" id="PTHR37984">
    <property type="entry name" value="PROTEIN CBG26694"/>
    <property type="match status" value="1"/>
</dbReference>
<accession>A0A8T2AW45</accession>
<dbReference type="Pfam" id="PF17921">
    <property type="entry name" value="Integrase_H2C2"/>
    <property type="match status" value="1"/>
</dbReference>
<dbReference type="InterPro" id="IPR041588">
    <property type="entry name" value="Integrase_H2C2"/>
</dbReference>
<evidence type="ECO:0000313" key="6">
    <source>
        <dbReference type="EMBL" id="KAG7578850.1"/>
    </source>
</evidence>
<dbReference type="GO" id="GO:0004523">
    <property type="term" value="F:RNA-DNA hybrid ribonuclease activity"/>
    <property type="evidence" value="ECO:0007669"/>
    <property type="project" value="InterPro"/>
</dbReference>
<dbReference type="Pfam" id="PF13456">
    <property type="entry name" value="RVT_3"/>
    <property type="match status" value="1"/>
</dbReference>
<keyword evidence="1" id="KW-0511">Multifunctional enzyme</keyword>